<dbReference type="Pfam" id="PF02892">
    <property type="entry name" value="zf-BED"/>
    <property type="match status" value="1"/>
</dbReference>
<reference key="5">
    <citation type="journal article" date="2000" name="Nature">
        <title>Sequence and analysis of chromosome 5 of the plant Arabidopsis thaliana.</title>
        <authorList>
            <consortium name="Kazusa DNA Research Institute"/>
            <consortium name="Cold Spring Harbor and Washington University in St Louis Sequencing Consortium"/>
            <consortium name="European Union Arabidopsis Genome Sequencing Consortium"/>
            <person name="Tabata S."/>
            <person name="Kaneko T."/>
            <person name="Nakamura Y."/>
            <person name="Kotani H."/>
            <person name="Kato T."/>
            <person name="Asamizu E."/>
            <person name="Miyajima N."/>
            <person name="Sasamoto S."/>
            <person name="Kimura T."/>
            <person name="Hosouchi T."/>
            <person name="Kawashima K."/>
            <person name="Kohara M."/>
            <person name="Matsumoto M."/>
            <person name="Matsuno A."/>
            <person name="Muraki A."/>
            <person name="Nakayama S."/>
            <person name="Nakazaki N."/>
            <person name="Naruo K."/>
            <person name="Okumura S."/>
            <person name="Shinpo S."/>
            <person name="Takeuchi C."/>
            <person name="Wada T."/>
            <person name="Watanabe A."/>
            <person name="Yamada M."/>
            <person name="Yasuda M."/>
            <person name="Sato S."/>
            <person name="de la Bastide M."/>
            <person name="Huang E."/>
            <person name="Spiegel L."/>
            <person name="Gnoj L."/>
            <person name="O'Shaughnessy A."/>
            <person name="Preston R."/>
            <person name="Habermann K."/>
            <person name="Murray J."/>
            <person name="Johnson D."/>
            <person name="Rohlfing T."/>
            <person name="Nelson J."/>
            <person name="Stoneking T."/>
            <person name="Pepin K."/>
            <person name="Spieth J."/>
            <person name="Sekhon M."/>
            <person name="Armstrong J."/>
            <person name="Becker M."/>
            <person name="Belter E."/>
            <person name="Cordum H."/>
            <person name="Cordes M."/>
            <person name="Courtney L."/>
            <person name="Courtney W."/>
            <person name="Dante M."/>
            <person name="Du H."/>
            <person name="Edwards J."/>
            <person name="Fryman J."/>
            <person name="Haakensen B."/>
            <person name="Lamar E."/>
            <person name="Latreille P."/>
            <person name="Leonard S."/>
            <person name="Meyer R."/>
            <person name="Mulvaney E."/>
            <person name="Ozersky P."/>
            <person name="Riley A."/>
            <person name="Strowmatt C."/>
            <person name="Wagner-McPherson C."/>
            <person name="Wollam A."/>
            <person name="Yoakum M."/>
            <person name="Bell M."/>
            <person name="Dedhia N."/>
            <person name="Parnell L."/>
            <person name="Shah R."/>
            <person name="Rodriguez M."/>
            <person name="See L.H."/>
            <person name="Vil D."/>
            <person name="Baker J."/>
            <person name="Kirchoff K."/>
            <person name="Toth K."/>
            <person name="King L."/>
            <person name="Bahret A."/>
            <person name="Miller B."/>
            <person name="Marra M."/>
            <person name="Martienssen R."/>
            <person name="McCombie W.R."/>
            <person name="Wilson R.K."/>
            <person name="Murphy G."/>
            <person name="Bancroft I."/>
            <person name="Volckaert G."/>
            <person name="Wambutt R."/>
            <person name="Dusterhoft A."/>
            <person name="Stiekema W."/>
            <person name="Pohl T."/>
            <person name="Entian K.D."/>
            <person name="Terryn N."/>
            <person name="Hartley N."/>
            <person name="Bent E."/>
            <person name="Johnson S."/>
            <person name="Langham S.A."/>
            <person name="McCullagh B."/>
            <person name="Robben J."/>
            <person name="Grymonprez B."/>
            <person name="Zimmermann W."/>
            <person name="Ramsperger U."/>
            <person name="Wedler H."/>
            <person name="Balke K."/>
            <person name="Wedler E."/>
            <person name="Peters S."/>
            <person name="van Staveren M."/>
            <person name="Dirkse W."/>
            <person name="Mooijman P."/>
            <person name="Lankhorst R.K."/>
            <person name="Weitzenegger T."/>
            <person name="Bothe G."/>
            <person name="Rose M."/>
            <person name="Hauf J."/>
            <person name="Berneiser S."/>
            <person name="Hempel S."/>
            <person name="Feldpausch M."/>
            <person name="Lamberth S."/>
            <person name="Villarroel R."/>
            <person name="Gielen J."/>
            <person name="Ardiles W."/>
            <person name="Bents O."/>
            <person name="Lemcke K."/>
            <person name="Kolesov G."/>
            <person name="Mayer K."/>
            <person name="Rudd S."/>
            <person name="Schoof H."/>
            <person name="Schueller C."/>
            <person name="Zaccaria P."/>
            <person name="Mewes H.W."/>
            <person name="Bevan M."/>
            <person name="Fransz P."/>
        </authorList>
    </citation>
    <scope>NUCLEOTIDE SEQUENCE [LARGE SCALE GENOMIC DNA]</scope>
    <source>
        <strain>cv. Columbia</strain>
    </source>
</reference>
<reference evidence="12" key="1">
    <citation type="submission" date="1998-04" db="EMBL/GenBank/DDBJ databases">
        <title>The A. thaliana Genome Sequencing Project.</title>
        <authorList>
            <person name="WashU"/>
        </authorList>
    </citation>
    <scope>NUCLEOTIDE SEQUENCE</scope>
</reference>
<keyword evidence="8" id="KW-0539">Nucleus</keyword>
<proteinExistence type="predicted"/>
<dbReference type="EMBL" id="AB025636">
    <property type="protein sequence ID" value="BAB11484.1"/>
    <property type="molecule type" value="Genomic_DNA"/>
</dbReference>
<dbReference type="GO" id="GO:0005634">
    <property type="term" value="C:nucleus"/>
    <property type="evidence" value="ECO:0007669"/>
    <property type="project" value="UniProtKB-SubCell"/>
</dbReference>
<evidence type="ECO:0000256" key="6">
    <source>
        <dbReference type="ARBA" id="ARBA00023125"/>
    </source>
</evidence>
<evidence type="ECO:0000259" key="11">
    <source>
        <dbReference type="PROSITE" id="PS50808"/>
    </source>
</evidence>
<accession>O65237</accession>
<dbReference type="PANTHER" id="PTHR46481:SF8">
    <property type="entry name" value="ZINC FINGER BED DOMAIN-CONTAINING PROTEIN RICESLEEPER 1-LIKE"/>
    <property type="match status" value="1"/>
</dbReference>
<dbReference type="Pfam" id="PF05699">
    <property type="entry name" value="Dimer_Tnp_hAT"/>
    <property type="match status" value="1"/>
</dbReference>
<dbReference type="PANTHER" id="PTHR46481">
    <property type="entry name" value="ZINC FINGER BED DOMAIN-CONTAINING PROTEIN 4"/>
    <property type="match status" value="1"/>
</dbReference>
<dbReference type="InterPro" id="IPR012337">
    <property type="entry name" value="RNaseH-like_sf"/>
</dbReference>
<feature type="region of interest" description="Disordered" evidence="10">
    <location>
        <begin position="366"/>
        <end position="389"/>
    </location>
</feature>
<evidence type="ECO:0000256" key="3">
    <source>
        <dbReference type="ARBA" id="ARBA00022771"/>
    </source>
</evidence>
<dbReference type="InterPro" id="IPR036236">
    <property type="entry name" value="Znf_C2H2_sf"/>
</dbReference>
<dbReference type="GO" id="GO:0008270">
    <property type="term" value="F:zinc ion binding"/>
    <property type="evidence" value="ECO:0007669"/>
    <property type="project" value="UniProtKB-KW"/>
</dbReference>
<dbReference type="InterPro" id="IPR003656">
    <property type="entry name" value="Znf_BED"/>
</dbReference>
<protein>
    <submittedName>
        <fullName evidence="13">Similarity to Ac-like transposase</fullName>
    </submittedName>
    <submittedName>
        <fullName evidence="12">T26D22.13 protein</fullName>
    </submittedName>
</protein>
<feature type="compositionally biased region" description="Basic and acidic residues" evidence="10">
    <location>
        <begin position="1"/>
        <end position="12"/>
    </location>
</feature>
<keyword evidence="5" id="KW-0805">Transcription regulation</keyword>
<feature type="region of interest" description="Disordered" evidence="10">
    <location>
        <begin position="1"/>
        <end position="45"/>
    </location>
</feature>
<sequence length="502" mass="56797">MASCDESIHENDEMSEEEIETSIFGKSTKKKDNGGAGGSGSKSSKKVRSWVWDHFTKLSNDVNHCNCNYCGKELACSTKSGTSTLKKHLLNICKAYQVWKAANVQNTQTVLTHGGPSGCMTISKVSKSVWKEATNEMVVLAELPLSFVDCFAWRHFCSKVQMYKPHSRRTTTRGVLLLILKCEYLHMKCEYLHMRCAAHILNLVVKEGLTEINSSVEAIRNGIQYVRSSTPKLQSFDFRVETGKLQRGSLPLDDGNKRIGPTMTKDWENIERLVQILEIFYKCTLVISASNYVASHKLYNEIVSITRNLGALKYDDALKDKAEAMLAKLGWLYGKGSVEATHLQDSVYNILSDLFDEYTRNNLLNKSSSGTARSSTQSEWSQDQVVNEDSERPVMRNGFYMSIWNLYMMRLINSGKYPVLSLIAKDIFAMKMSSVASESAFSTSGRVVNPQRICLSHYIIEVLMCLEQWLKYDIHLNERGVSTIKQLLSKITLEDHLMRSKL</sequence>
<dbReference type="InterPro" id="IPR008906">
    <property type="entry name" value="HATC_C_dom"/>
</dbReference>
<keyword evidence="4" id="KW-0862">Zinc</keyword>
<dbReference type="SUPFAM" id="SSF53098">
    <property type="entry name" value="Ribonuclease H-like"/>
    <property type="match status" value="1"/>
</dbReference>
<evidence type="ECO:0000313" key="12">
    <source>
        <dbReference type="EMBL" id="AAC13609.1"/>
    </source>
</evidence>
<keyword evidence="7" id="KW-0804">Transcription</keyword>
<evidence type="ECO:0000313" key="13">
    <source>
        <dbReference type="EMBL" id="BAB11484.1"/>
    </source>
</evidence>
<gene>
    <name evidence="12" type="primary">T26D22.13</name>
</gene>
<evidence type="ECO:0000256" key="5">
    <source>
        <dbReference type="ARBA" id="ARBA00023015"/>
    </source>
</evidence>
<name>O65237_ARATH</name>
<keyword evidence="2" id="KW-0479">Metal-binding</keyword>
<reference evidence="12" key="2">
    <citation type="submission" date="1998-04" db="EMBL/GenBank/DDBJ databases">
        <title>The sequence of A. thaliana T26D22.</title>
        <authorList>
            <person name="Becker M."/>
            <person name="Hinds K."/>
        </authorList>
    </citation>
    <scope>NUCLEOTIDE SEQUENCE</scope>
</reference>
<dbReference type="SMART" id="SM00614">
    <property type="entry name" value="ZnF_BED"/>
    <property type="match status" value="1"/>
</dbReference>
<feature type="domain" description="BED-type" evidence="11">
    <location>
        <begin position="46"/>
        <end position="94"/>
    </location>
</feature>
<evidence type="ECO:0000256" key="4">
    <source>
        <dbReference type="ARBA" id="ARBA00022833"/>
    </source>
</evidence>
<evidence type="ECO:0000256" key="7">
    <source>
        <dbReference type="ARBA" id="ARBA00023163"/>
    </source>
</evidence>
<evidence type="ECO:0000256" key="9">
    <source>
        <dbReference type="PROSITE-ProRule" id="PRU00027"/>
    </source>
</evidence>
<dbReference type="GO" id="GO:0046983">
    <property type="term" value="F:protein dimerization activity"/>
    <property type="evidence" value="ECO:0007669"/>
    <property type="project" value="InterPro"/>
</dbReference>
<evidence type="ECO:0000256" key="2">
    <source>
        <dbReference type="ARBA" id="ARBA00022723"/>
    </source>
</evidence>
<feature type="compositionally biased region" description="Low complexity" evidence="10">
    <location>
        <begin position="367"/>
        <end position="378"/>
    </location>
</feature>
<keyword evidence="6" id="KW-0238">DNA-binding</keyword>
<evidence type="ECO:0000256" key="8">
    <source>
        <dbReference type="ARBA" id="ARBA00023242"/>
    </source>
</evidence>
<dbReference type="SUPFAM" id="SSF57667">
    <property type="entry name" value="beta-beta-alpha zinc fingers"/>
    <property type="match status" value="1"/>
</dbReference>
<evidence type="ECO:0000256" key="10">
    <source>
        <dbReference type="SAM" id="MobiDB-lite"/>
    </source>
</evidence>
<dbReference type="AlphaFoldDB" id="O65237"/>
<dbReference type="EMBL" id="AF058826">
    <property type="protein sequence ID" value="AAC13609.1"/>
    <property type="molecule type" value="Genomic_DNA"/>
</dbReference>
<reference evidence="13" key="4">
    <citation type="submission" date="1999-04" db="EMBL/GenBank/DDBJ databases">
        <title>Structural analysis of Arabidopsis thaliana chromosome 5. XI.</title>
        <authorList>
            <person name="Kaneko T."/>
            <person name="Katoh T."/>
            <person name="Asamizu E."/>
            <person name="Sato S."/>
            <person name="Nakamura Y."/>
            <person name="Kotani H."/>
            <person name="Tabata S."/>
        </authorList>
    </citation>
    <scope>NUCLEOTIDE SEQUENCE</scope>
</reference>
<dbReference type="PROSITE" id="PS50808">
    <property type="entry name" value="ZF_BED"/>
    <property type="match status" value="1"/>
</dbReference>
<comment type="subcellular location">
    <subcellularLocation>
        <location evidence="1">Nucleus</location>
    </subcellularLocation>
</comment>
<evidence type="ECO:0000256" key="1">
    <source>
        <dbReference type="ARBA" id="ARBA00004123"/>
    </source>
</evidence>
<dbReference type="InterPro" id="IPR052035">
    <property type="entry name" value="ZnF_BED_domain_contain"/>
</dbReference>
<reference evidence="12" key="3">
    <citation type="submission" date="1998-04" db="EMBL/GenBank/DDBJ databases">
        <authorList>
            <person name="Waterston R."/>
        </authorList>
    </citation>
    <scope>NUCLEOTIDE SEQUENCE</scope>
</reference>
<dbReference type="GO" id="GO:0003677">
    <property type="term" value="F:DNA binding"/>
    <property type="evidence" value="ECO:0007669"/>
    <property type="project" value="UniProtKB-KW"/>
</dbReference>
<keyword evidence="3 9" id="KW-0863">Zinc-finger</keyword>
<dbReference type="PIR" id="T01179">
    <property type="entry name" value="T01179"/>
</dbReference>
<organism evidence="12">
    <name type="scientific">Arabidopsis thaliana</name>
    <name type="common">Mouse-ear cress</name>
    <dbReference type="NCBI Taxonomy" id="3702"/>
    <lineage>
        <taxon>Eukaryota</taxon>
        <taxon>Viridiplantae</taxon>
        <taxon>Streptophyta</taxon>
        <taxon>Embryophyta</taxon>
        <taxon>Tracheophyta</taxon>
        <taxon>Spermatophyta</taxon>
        <taxon>Magnoliopsida</taxon>
        <taxon>eudicotyledons</taxon>
        <taxon>Gunneridae</taxon>
        <taxon>Pentapetalae</taxon>
        <taxon>rosids</taxon>
        <taxon>malvids</taxon>
        <taxon>Brassicales</taxon>
        <taxon>Brassicaceae</taxon>
        <taxon>Camelineae</taxon>
        <taxon>Arabidopsis</taxon>
    </lineage>
</organism>